<evidence type="ECO:0000313" key="3">
    <source>
        <dbReference type="Proteomes" id="UP000177501"/>
    </source>
</evidence>
<organism evidence="2 3">
    <name type="scientific">Candidatus Woesebacteria bacterium RIFCSPLOWO2_01_FULL_37_19</name>
    <dbReference type="NCBI Taxonomy" id="1802514"/>
    <lineage>
        <taxon>Bacteria</taxon>
        <taxon>Candidatus Woeseibacteriota</taxon>
    </lineage>
</organism>
<evidence type="ECO:0000313" key="2">
    <source>
        <dbReference type="EMBL" id="OGM59945.1"/>
    </source>
</evidence>
<evidence type="ECO:0000259" key="1">
    <source>
        <dbReference type="Pfam" id="PF08241"/>
    </source>
</evidence>
<dbReference type="SUPFAM" id="SSF53335">
    <property type="entry name" value="S-adenosyl-L-methionine-dependent methyltransferases"/>
    <property type="match status" value="1"/>
</dbReference>
<comment type="caution">
    <text evidence="2">The sequence shown here is derived from an EMBL/GenBank/DDBJ whole genome shotgun (WGS) entry which is preliminary data.</text>
</comment>
<reference evidence="2 3" key="1">
    <citation type="journal article" date="2016" name="Nat. Commun.">
        <title>Thousands of microbial genomes shed light on interconnected biogeochemical processes in an aquifer system.</title>
        <authorList>
            <person name="Anantharaman K."/>
            <person name="Brown C.T."/>
            <person name="Hug L.A."/>
            <person name="Sharon I."/>
            <person name="Castelle C.J."/>
            <person name="Probst A.J."/>
            <person name="Thomas B.C."/>
            <person name="Singh A."/>
            <person name="Wilkins M.J."/>
            <person name="Karaoz U."/>
            <person name="Brodie E.L."/>
            <person name="Williams K.H."/>
            <person name="Hubbard S.S."/>
            <person name="Banfield J.F."/>
        </authorList>
    </citation>
    <scope>NUCLEOTIDE SEQUENCE [LARGE SCALE GENOMIC DNA]</scope>
</reference>
<accession>A0A1F8B959</accession>
<gene>
    <name evidence="2" type="ORF">A2955_04000</name>
</gene>
<dbReference type="Proteomes" id="UP000177501">
    <property type="component" value="Unassembled WGS sequence"/>
</dbReference>
<dbReference type="AlphaFoldDB" id="A0A1F8B959"/>
<dbReference type="Gene3D" id="3.40.50.150">
    <property type="entry name" value="Vaccinia Virus protein VP39"/>
    <property type="match status" value="1"/>
</dbReference>
<feature type="domain" description="Methyltransferase type 11" evidence="1">
    <location>
        <begin position="30"/>
        <end position="122"/>
    </location>
</feature>
<dbReference type="GO" id="GO:0008757">
    <property type="term" value="F:S-adenosylmethionine-dependent methyltransferase activity"/>
    <property type="evidence" value="ECO:0007669"/>
    <property type="project" value="InterPro"/>
</dbReference>
<name>A0A1F8B959_9BACT</name>
<dbReference type="InterPro" id="IPR013216">
    <property type="entry name" value="Methyltransf_11"/>
</dbReference>
<dbReference type="PANTHER" id="PTHR43861">
    <property type="entry name" value="TRANS-ACONITATE 2-METHYLTRANSFERASE-RELATED"/>
    <property type="match status" value="1"/>
</dbReference>
<dbReference type="CDD" id="cd02440">
    <property type="entry name" value="AdoMet_MTases"/>
    <property type="match status" value="1"/>
</dbReference>
<dbReference type="InterPro" id="IPR029063">
    <property type="entry name" value="SAM-dependent_MTases_sf"/>
</dbReference>
<dbReference type="EMBL" id="MGHA01000023">
    <property type="protein sequence ID" value="OGM59945.1"/>
    <property type="molecule type" value="Genomic_DNA"/>
</dbReference>
<protein>
    <recommendedName>
        <fullName evidence="1">Methyltransferase type 11 domain-containing protein</fullName>
    </recommendedName>
</protein>
<proteinExistence type="predicted"/>
<dbReference type="Pfam" id="PF08241">
    <property type="entry name" value="Methyltransf_11"/>
    <property type="match status" value="1"/>
</dbReference>
<dbReference type="STRING" id="1802514.A2955_04000"/>
<sequence>MIVKNPFLNDMHYHYKIAYEQIPSGNLKILDVGCGSGRFIGHLKMKSNKLYGYDVDLDKIKRAKKKYQYVRFSNIKPGISLPYNNNFFDVVTMFHVLEHVASEKNLISEIARITKKGSIFILSSPYKGLFAWADVANLRYLFPTLHKFLYTLFFGKSSYKDLYENVKEDLFGDCSPTLTSHKHYGEKEIRKLLERNFKIPKIYKFSLFNPFINIINVIDSFVRKRPLLQVSKYMAKIYSLDNKLMVGDLSYNFVLVAIRK</sequence>